<proteinExistence type="predicted"/>
<accession>A0A2G9HP80</accession>
<dbReference type="AlphaFoldDB" id="A0A2G9HP80"/>
<reference evidence="4" key="1">
    <citation type="journal article" date="2018" name="Gigascience">
        <title>Genome assembly of the Pink Ipe (Handroanthus impetiginosus, Bignoniaceae), a highly valued, ecologically keystone Neotropical timber forest tree.</title>
        <authorList>
            <person name="Silva-Junior O.B."/>
            <person name="Grattapaglia D."/>
            <person name="Novaes E."/>
            <person name="Collevatti R.G."/>
        </authorList>
    </citation>
    <scope>NUCLEOTIDE SEQUENCE [LARGE SCALE GENOMIC DNA]</scope>
    <source>
        <strain evidence="4">cv. UFG-1</strain>
    </source>
</reference>
<dbReference type="OrthoDB" id="914080at2759"/>
<protein>
    <recommendedName>
        <fullName evidence="2">PB1-like domain-containing protein</fullName>
    </recommendedName>
</protein>
<keyword evidence="4" id="KW-1185">Reference proteome</keyword>
<feature type="domain" description="PB1-like" evidence="2">
    <location>
        <begin position="27"/>
        <end position="122"/>
    </location>
</feature>
<evidence type="ECO:0000259" key="2">
    <source>
        <dbReference type="Pfam" id="PF26130"/>
    </source>
</evidence>
<evidence type="ECO:0000313" key="3">
    <source>
        <dbReference type="EMBL" id="PIN19253.1"/>
    </source>
</evidence>
<evidence type="ECO:0000313" key="4">
    <source>
        <dbReference type="Proteomes" id="UP000231279"/>
    </source>
</evidence>
<evidence type="ECO:0000256" key="1">
    <source>
        <dbReference type="SAM" id="MobiDB-lite"/>
    </source>
</evidence>
<gene>
    <name evidence="3" type="ORF">CDL12_08071</name>
</gene>
<feature type="region of interest" description="Disordered" evidence="1">
    <location>
        <begin position="130"/>
        <end position="211"/>
    </location>
</feature>
<dbReference type="EMBL" id="NKXS01001310">
    <property type="protein sequence ID" value="PIN19253.1"/>
    <property type="molecule type" value="Genomic_DNA"/>
</dbReference>
<sequence length="211" mass="23749">MEWVLLTDTTPKVPPGRITPKYGENSEYFTIRIRHSGTFVFFGTPSYLGGEISHIDFCNSNEMSLIEIHSMAKEIGLEGNLAYYFSSTGVNDTNALIMIKDDFDVVNLCNFIDENRMVGVFINHQKFAPPSSASESLESIEKPSKGFSHSVHEGLEVRDEVDNTMVREPSKGFSNSIDERLDNRDEADNIVGREPRKGFSNSRDEGLEIRD</sequence>
<name>A0A2G9HP80_9LAMI</name>
<comment type="caution">
    <text evidence="3">The sequence shown here is derived from an EMBL/GenBank/DDBJ whole genome shotgun (WGS) entry which is preliminary data.</text>
</comment>
<dbReference type="Pfam" id="PF26130">
    <property type="entry name" value="PB1-like"/>
    <property type="match status" value="1"/>
</dbReference>
<feature type="compositionally biased region" description="Basic and acidic residues" evidence="1">
    <location>
        <begin position="177"/>
        <end position="211"/>
    </location>
</feature>
<feature type="compositionally biased region" description="Basic and acidic residues" evidence="1">
    <location>
        <begin position="139"/>
        <end position="161"/>
    </location>
</feature>
<dbReference type="Proteomes" id="UP000231279">
    <property type="component" value="Unassembled WGS sequence"/>
</dbReference>
<dbReference type="InterPro" id="IPR058594">
    <property type="entry name" value="PB1-like_dom_pln"/>
</dbReference>
<organism evidence="3 4">
    <name type="scientific">Handroanthus impetiginosus</name>
    <dbReference type="NCBI Taxonomy" id="429701"/>
    <lineage>
        <taxon>Eukaryota</taxon>
        <taxon>Viridiplantae</taxon>
        <taxon>Streptophyta</taxon>
        <taxon>Embryophyta</taxon>
        <taxon>Tracheophyta</taxon>
        <taxon>Spermatophyta</taxon>
        <taxon>Magnoliopsida</taxon>
        <taxon>eudicotyledons</taxon>
        <taxon>Gunneridae</taxon>
        <taxon>Pentapetalae</taxon>
        <taxon>asterids</taxon>
        <taxon>lamiids</taxon>
        <taxon>Lamiales</taxon>
        <taxon>Bignoniaceae</taxon>
        <taxon>Crescentiina</taxon>
        <taxon>Tabebuia alliance</taxon>
        <taxon>Handroanthus</taxon>
    </lineage>
</organism>